<gene>
    <name evidence="10" type="primary">nadD</name>
    <name evidence="12" type="ORF">OE104_03180</name>
</gene>
<dbReference type="Pfam" id="PF01467">
    <property type="entry name" value="CTP_transf_like"/>
    <property type="match status" value="1"/>
</dbReference>
<organism evidence="12 13">
    <name type="scientific">Fervidibacillus albus</name>
    <dbReference type="NCBI Taxonomy" id="2980026"/>
    <lineage>
        <taxon>Bacteria</taxon>
        <taxon>Bacillati</taxon>
        <taxon>Bacillota</taxon>
        <taxon>Bacilli</taxon>
        <taxon>Bacillales</taxon>
        <taxon>Bacillaceae</taxon>
        <taxon>Fervidibacillus</taxon>
    </lineage>
</organism>
<dbReference type="GO" id="GO:0009435">
    <property type="term" value="P:NAD+ biosynthetic process"/>
    <property type="evidence" value="ECO:0007669"/>
    <property type="project" value="UniProtKB-UniRule"/>
</dbReference>
<evidence type="ECO:0000256" key="5">
    <source>
        <dbReference type="ARBA" id="ARBA00022695"/>
    </source>
</evidence>
<dbReference type="Gene3D" id="3.40.50.620">
    <property type="entry name" value="HUPs"/>
    <property type="match status" value="1"/>
</dbReference>
<keyword evidence="6 10" id="KW-0547">Nucleotide-binding</keyword>
<dbReference type="InterPro" id="IPR005248">
    <property type="entry name" value="NadD/NMNAT"/>
</dbReference>
<evidence type="ECO:0000256" key="9">
    <source>
        <dbReference type="ARBA" id="ARBA00048721"/>
    </source>
</evidence>
<dbReference type="EC" id="2.7.7.18" evidence="10"/>
<evidence type="ECO:0000256" key="6">
    <source>
        <dbReference type="ARBA" id="ARBA00022741"/>
    </source>
</evidence>
<evidence type="ECO:0000256" key="2">
    <source>
        <dbReference type="ARBA" id="ARBA00005019"/>
    </source>
</evidence>
<accession>A0A9E8RW79</accession>
<dbReference type="InterPro" id="IPR014729">
    <property type="entry name" value="Rossmann-like_a/b/a_fold"/>
</dbReference>
<feature type="domain" description="Cytidyltransferase-like" evidence="11">
    <location>
        <begin position="6"/>
        <end position="160"/>
    </location>
</feature>
<comment type="pathway">
    <text evidence="2 10">Cofactor biosynthesis; NAD(+) biosynthesis; deamido-NAD(+) from nicotinate D-ribonucleotide: step 1/1.</text>
</comment>
<reference evidence="12" key="1">
    <citation type="submission" date="2022-09" db="EMBL/GenBank/DDBJ databases">
        <title>Complete Genomes of Fervidibacillus albus and Fervidibacillus halotolerans isolated from tidal flat sediments.</title>
        <authorList>
            <person name="Kwon K.K."/>
            <person name="Yang S.-H."/>
            <person name="Park M.J."/>
            <person name="Oh H.-M."/>
        </authorList>
    </citation>
    <scope>NUCLEOTIDE SEQUENCE</scope>
    <source>
        <strain evidence="12">MEBiC13591</strain>
    </source>
</reference>
<dbReference type="RefSeq" id="WP_275418134.1">
    <property type="nucleotide sequence ID" value="NZ_CP106878.1"/>
</dbReference>
<comment type="function">
    <text evidence="1 10">Catalyzes the reversible adenylation of nicotinate mononucleotide (NaMN) to nicotinic acid adenine dinucleotide (NaAD).</text>
</comment>
<dbReference type="AlphaFoldDB" id="A0A9E8RW79"/>
<evidence type="ECO:0000256" key="3">
    <source>
        <dbReference type="ARBA" id="ARBA00022642"/>
    </source>
</evidence>
<dbReference type="NCBIfam" id="TIGR00125">
    <property type="entry name" value="cyt_tran_rel"/>
    <property type="match status" value="1"/>
</dbReference>
<keyword evidence="7 10" id="KW-0067">ATP-binding</keyword>
<dbReference type="PANTHER" id="PTHR39321:SF3">
    <property type="entry name" value="PHOSPHOPANTETHEINE ADENYLYLTRANSFERASE"/>
    <property type="match status" value="1"/>
</dbReference>
<dbReference type="NCBIfam" id="TIGR00482">
    <property type="entry name" value="nicotinate (nicotinamide) nucleotide adenylyltransferase"/>
    <property type="match status" value="1"/>
</dbReference>
<comment type="similarity">
    <text evidence="10">Belongs to the NadD family.</text>
</comment>
<dbReference type="SUPFAM" id="SSF52374">
    <property type="entry name" value="Nucleotidylyl transferase"/>
    <property type="match status" value="1"/>
</dbReference>
<keyword evidence="8 10" id="KW-0520">NAD</keyword>
<keyword evidence="13" id="KW-1185">Reference proteome</keyword>
<evidence type="ECO:0000259" key="11">
    <source>
        <dbReference type="Pfam" id="PF01467"/>
    </source>
</evidence>
<dbReference type="NCBIfam" id="NF000841">
    <property type="entry name" value="PRK00071.1-4"/>
    <property type="match status" value="1"/>
</dbReference>
<proteinExistence type="inferred from homology"/>
<sequence length="189" mass="22217">MKKVGILGGTFDPPHIGHLIIADQVWQQFELDEVRFMPNYLPPHKEKTLTSNTERVEMVKNAIHDHPAFSIETIEMERKGKSYTYDTIRLLKQREPDTEFYFIIGADMVEYLPHWYKIDRLIELIPFIGVNRPGFKRETKYPIHFVDIPYIHISSSMIRNLIADGKSVNYLLPEAIIQYIEEHGLYGKR</sequence>
<dbReference type="Proteomes" id="UP001164718">
    <property type="component" value="Chromosome"/>
</dbReference>
<keyword evidence="3 10" id="KW-0662">Pyridine nucleotide biosynthesis</keyword>
<dbReference type="FunFam" id="3.40.50.620:FF:000079">
    <property type="entry name" value="Probable nicotinate-nucleotide adenylyltransferase"/>
    <property type="match status" value="1"/>
</dbReference>
<dbReference type="GO" id="GO:0005524">
    <property type="term" value="F:ATP binding"/>
    <property type="evidence" value="ECO:0007669"/>
    <property type="project" value="UniProtKB-KW"/>
</dbReference>
<evidence type="ECO:0000313" key="12">
    <source>
        <dbReference type="EMBL" id="WAA10351.1"/>
    </source>
</evidence>
<evidence type="ECO:0000256" key="4">
    <source>
        <dbReference type="ARBA" id="ARBA00022679"/>
    </source>
</evidence>
<evidence type="ECO:0000256" key="7">
    <source>
        <dbReference type="ARBA" id="ARBA00022840"/>
    </source>
</evidence>
<comment type="catalytic activity">
    <reaction evidence="9 10">
        <text>nicotinate beta-D-ribonucleotide + ATP + H(+) = deamido-NAD(+) + diphosphate</text>
        <dbReference type="Rhea" id="RHEA:22860"/>
        <dbReference type="ChEBI" id="CHEBI:15378"/>
        <dbReference type="ChEBI" id="CHEBI:30616"/>
        <dbReference type="ChEBI" id="CHEBI:33019"/>
        <dbReference type="ChEBI" id="CHEBI:57502"/>
        <dbReference type="ChEBI" id="CHEBI:58437"/>
        <dbReference type="EC" id="2.7.7.18"/>
    </reaction>
</comment>
<dbReference type="PANTHER" id="PTHR39321">
    <property type="entry name" value="NICOTINATE-NUCLEOTIDE ADENYLYLTRANSFERASE-RELATED"/>
    <property type="match status" value="1"/>
</dbReference>
<dbReference type="NCBIfam" id="NF000840">
    <property type="entry name" value="PRK00071.1-3"/>
    <property type="match status" value="1"/>
</dbReference>
<keyword evidence="5 10" id="KW-0548">Nucleotidyltransferase</keyword>
<evidence type="ECO:0000313" key="13">
    <source>
        <dbReference type="Proteomes" id="UP001164718"/>
    </source>
</evidence>
<dbReference type="KEGG" id="faf:OE104_03180"/>
<dbReference type="GO" id="GO:0004515">
    <property type="term" value="F:nicotinate-nucleotide adenylyltransferase activity"/>
    <property type="evidence" value="ECO:0007669"/>
    <property type="project" value="UniProtKB-UniRule"/>
</dbReference>
<dbReference type="InterPro" id="IPR004821">
    <property type="entry name" value="Cyt_trans-like"/>
</dbReference>
<dbReference type="CDD" id="cd02165">
    <property type="entry name" value="NMNAT"/>
    <property type="match status" value="1"/>
</dbReference>
<name>A0A9E8RW79_9BACI</name>
<evidence type="ECO:0000256" key="10">
    <source>
        <dbReference type="HAMAP-Rule" id="MF_00244"/>
    </source>
</evidence>
<dbReference type="HAMAP" id="MF_00244">
    <property type="entry name" value="NaMN_adenylyltr"/>
    <property type="match status" value="1"/>
</dbReference>
<evidence type="ECO:0000256" key="8">
    <source>
        <dbReference type="ARBA" id="ARBA00023027"/>
    </source>
</evidence>
<protein>
    <recommendedName>
        <fullName evidence="10">Probable nicotinate-nucleotide adenylyltransferase</fullName>
        <ecNumber evidence="10">2.7.7.18</ecNumber>
    </recommendedName>
    <alternativeName>
        <fullName evidence="10">Deamido-NAD(+) diphosphorylase</fullName>
    </alternativeName>
    <alternativeName>
        <fullName evidence="10">Deamido-NAD(+) pyrophosphorylase</fullName>
    </alternativeName>
    <alternativeName>
        <fullName evidence="10">Nicotinate mononucleotide adenylyltransferase</fullName>
        <shortName evidence="10">NaMN adenylyltransferase</shortName>
    </alternativeName>
</protein>
<evidence type="ECO:0000256" key="1">
    <source>
        <dbReference type="ARBA" id="ARBA00002324"/>
    </source>
</evidence>
<keyword evidence="4 10" id="KW-0808">Transferase</keyword>
<dbReference type="EMBL" id="CP106878">
    <property type="protein sequence ID" value="WAA10351.1"/>
    <property type="molecule type" value="Genomic_DNA"/>
</dbReference>